<dbReference type="SUPFAM" id="SSF53383">
    <property type="entry name" value="PLP-dependent transferases"/>
    <property type="match status" value="1"/>
</dbReference>
<keyword evidence="2 7" id="KW-0032">Aminotransferase</keyword>
<dbReference type="EMBL" id="CP089984">
    <property type="protein sequence ID" value="WXB19719.1"/>
    <property type="molecule type" value="Genomic_DNA"/>
</dbReference>
<dbReference type="InterPro" id="IPR015422">
    <property type="entry name" value="PyrdxlP-dep_Trfase_small"/>
</dbReference>
<dbReference type="InterPro" id="IPR050103">
    <property type="entry name" value="Class-III_PLP-dep_AT"/>
</dbReference>
<keyword evidence="4" id="KW-0521">NADP</keyword>
<organism evidence="7 8">
    <name type="scientific">Pendulispora albinea</name>
    <dbReference type="NCBI Taxonomy" id="2741071"/>
    <lineage>
        <taxon>Bacteria</taxon>
        <taxon>Pseudomonadati</taxon>
        <taxon>Myxococcota</taxon>
        <taxon>Myxococcia</taxon>
        <taxon>Myxococcales</taxon>
        <taxon>Sorangiineae</taxon>
        <taxon>Pendulisporaceae</taxon>
        <taxon>Pendulispora</taxon>
    </lineage>
</organism>
<gene>
    <name evidence="7" type="ORF">LZC94_21145</name>
</gene>
<evidence type="ECO:0000256" key="2">
    <source>
        <dbReference type="ARBA" id="ARBA00022576"/>
    </source>
</evidence>
<name>A0ABZ2MB47_9BACT</name>
<dbReference type="InterPro" id="IPR036291">
    <property type="entry name" value="NAD(P)-bd_dom_sf"/>
</dbReference>
<dbReference type="InterPro" id="IPR005814">
    <property type="entry name" value="Aminotrans_3"/>
</dbReference>
<dbReference type="PANTHER" id="PTHR11986:SF79">
    <property type="entry name" value="ACETYLORNITHINE AMINOTRANSFERASE, MITOCHONDRIAL"/>
    <property type="match status" value="1"/>
</dbReference>
<dbReference type="SUPFAM" id="SSF51735">
    <property type="entry name" value="NAD(P)-binding Rossmann-fold domains"/>
    <property type="match status" value="1"/>
</dbReference>
<dbReference type="RefSeq" id="WP_394829315.1">
    <property type="nucleotide sequence ID" value="NZ_CP089984.1"/>
</dbReference>
<evidence type="ECO:0000313" key="7">
    <source>
        <dbReference type="EMBL" id="WXB19719.1"/>
    </source>
</evidence>
<dbReference type="GO" id="GO:0008483">
    <property type="term" value="F:transaminase activity"/>
    <property type="evidence" value="ECO:0007669"/>
    <property type="project" value="UniProtKB-KW"/>
</dbReference>
<keyword evidence="3" id="KW-0808">Transferase</keyword>
<evidence type="ECO:0000256" key="3">
    <source>
        <dbReference type="ARBA" id="ARBA00022679"/>
    </source>
</evidence>
<dbReference type="InterPro" id="IPR015421">
    <property type="entry name" value="PyrdxlP-dep_Trfase_major"/>
</dbReference>
<sequence length="974" mass="104507">MKVENTRVGWAHLGREKLMEIARLDVEFVEARGDRLTWIDDTGARRSVLDLVGGFGSTLLGHNHPEVRGALEQHIASGRPTLVQASRRGPSERLRRKIAGMLLVQTGEPFEVLLYSTGTEAIEAGLKHARLEFALRQRDAADAISARTRELRGLVEAGEVTLGKSFWRDCERALRMAPIDDLDGLEAALALANAEALLHPGYLVGVEGGFHGKTMGALAVTWNPDARLPFARGPSLVRFLRPGVDALAELDDEFATTLVELKLPDPSAPSSSARLGSPRLERVRFPRMVAIVVEPIRGEGGVFELEEDAIQDIRQFRADNPHVPVLVDEIQTGLGRTGCMLEGVRRELPIDYLTLGKSLGGGIGKVTALAISRERYRPEYSLLHTSTFADDELTSALGERALEVIERDQLARKSAASGAALRRELEALQHRWPQFVSAVRGRGLMLGLELSIPADHPSSAIRLLSEEGLLTMILAGHLLHEHDVRVLPTVGRRTTLRFQPSAYFPEADAALVGGALEHVCDALHRADARALMRYLVEQGRPGPERLGEHFAAPAASMTPATAAVQVSSSSPSPRSRVAFLAHVIDAASLRSWDASLGRFSNEELASLVSRLRGVFEPRVLASRVVRSPLGPATELSLIGIFMTSADIESDLRQNQGREIRAQVHAAYERARDLGCTLVGFGGYTSIATGNCTEINDPRPAVTTGNALTVAMGHEAMLRAAGDLGIDVARAGAAVCGANGNIGQVHARLLAAECGSLALFGRPGSMRRLRAIAEEVAIELALRASRGETGGALFERFVRAYRKLGAPPVASSGAAPLAAQPLLARIDEAIEGGPLVALHEDLAKLREADLILTATNSATPIIFAEHLARVRPVVICDTAVPGDVAPDVAERRPNVLAILGGVVAVPQDSHFELPGFALPKGQTFACTAETILLGLTGAGKSYSRGALSTDQVREIMALATLHGFKLGSRKSERSY</sequence>
<evidence type="ECO:0000256" key="4">
    <source>
        <dbReference type="ARBA" id="ARBA00022857"/>
    </source>
</evidence>
<proteinExistence type="predicted"/>
<protein>
    <submittedName>
        <fullName evidence="7">Aminotransferase class III-fold pyridoxal phosphate-dependent enzyme</fullName>
    </submittedName>
</protein>
<reference evidence="7 8" key="1">
    <citation type="submission" date="2021-12" db="EMBL/GenBank/DDBJ databases">
        <title>Discovery of the Pendulisporaceae a myxobacterial family with distinct sporulation behavior and unique specialized metabolism.</title>
        <authorList>
            <person name="Garcia R."/>
            <person name="Popoff A."/>
            <person name="Bader C.D."/>
            <person name="Loehr J."/>
            <person name="Walesch S."/>
            <person name="Walt C."/>
            <person name="Boldt J."/>
            <person name="Bunk B."/>
            <person name="Haeckl F.J.F.P.J."/>
            <person name="Gunesch A.P."/>
            <person name="Birkelbach J."/>
            <person name="Nuebel U."/>
            <person name="Pietschmann T."/>
            <person name="Bach T."/>
            <person name="Mueller R."/>
        </authorList>
    </citation>
    <scope>NUCLEOTIDE SEQUENCE [LARGE SCALE GENOMIC DNA]</scope>
    <source>
        <strain evidence="7 8">MSr11954</strain>
    </source>
</reference>
<dbReference type="Proteomes" id="UP001370348">
    <property type="component" value="Chromosome"/>
</dbReference>
<dbReference type="Gene3D" id="3.40.640.10">
    <property type="entry name" value="Type I PLP-dependent aspartate aminotransferase-like (Major domain)"/>
    <property type="match status" value="2"/>
</dbReference>
<dbReference type="Pfam" id="PF00202">
    <property type="entry name" value="Aminotran_3"/>
    <property type="match status" value="1"/>
</dbReference>
<dbReference type="Gene3D" id="3.40.50.720">
    <property type="entry name" value="NAD(P)-binding Rossmann-like Domain"/>
    <property type="match status" value="1"/>
</dbReference>
<keyword evidence="8" id="KW-1185">Reference proteome</keyword>
<dbReference type="InterPro" id="IPR006151">
    <property type="entry name" value="Shikm_DH/Glu-tRNA_Rdtase"/>
</dbReference>
<dbReference type="InterPro" id="IPR015424">
    <property type="entry name" value="PyrdxlP-dep_Trfase"/>
</dbReference>
<dbReference type="Gene3D" id="3.90.1150.10">
    <property type="entry name" value="Aspartate Aminotransferase, domain 1"/>
    <property type="match status" value="2"/>
</dbReference>
<dbReference type="Pfam" id="PF01488">
    <property type="entry name" value="Shikimate_DH"/>
    <property type="match status" value="1"/>
</dbReference>
<evidence type="ECO:0000313" key="8">
    <source>
        <dbReference type="Proteomes" id="UP001370348"/>
    </source>
</evidence>
<evidence type="ECO:0000256" key="5">
    <source>
        <dbReference type="ARBA" id="ARBA00022898"/>
    </source>
</evidence>
<accession>A0ABZ2MB47</accession>
<comment type="cofactor">
    <cofactor evidence="1">
        <name>pyridoxal 5'-phosphate</name>
        <dbReference type="ChEBI" id="CHEBI:597326"/>
    </cofactor>
</comment>
<evidence type="ECO:0000259" key="6">
    <source>
        <dbReference type="Pfam" id="PF01488"/>
    </source>
</evidence>
<dbReference type="PANTHER" id="PTHR11986">
    <property type="entry name" value="AMINOTRANSFERASE CLASS III"/>
    <property type="match status" value="1"/>
</dbReference>
<keyword evidence="5" id="KW-0663">Pyridoxal phosphate</keyword>
<evidence type="ECO:0000256" key="1">
    <source>
        <dbReference type="ARBA" id="ARBA00001933"/>
    </source>
</evidence>
<feature type="domain" description="Quinate/shikimate 5-dehydrogenase/glutamyl-tRNA reductase" evidence="6">
    <location>
        <begin position="837"/>
        <end position="890"/>
    </location>
</feature>